<reference evidence="2 3" key="1">
    <citation type="journal article" date="2014" name="PLoS Genet.">
        <title>Phylogenetically driven sequencing of extremely halophilic archaea reveals strategies for static and dynamic osmo-response.</title>
        <authorList>
            <person name="Becker E.A."/>
            <person name="Seitzer P.M."/>
            <person name="Tritt A."/>
            <person name="Larsen D."/>
            <person name="Krusor M."/>
            <person name="Yao A.I."/>
            <person name="Wu D."/>
            <person name="Madern D."/>
            <person name="Eisen J.A."/>
            <person name="Darling A.E."/>
            <person name="Facciotti M.T."/>
        </authorList>
    </citation>
    <scope>NUCLEOTIDE SEQUENCE [LARGE SCALE GENOMIC DNA]</scope>
    <source>
        <strain evidence="2 3">100A6</strain>
    </source>
</reference>
<evidence type="ECO:0000313" key="2">
    <source>
        <dbReference type="EMBL" id="EMA36510.1"/>
    </source>
</evidence>
<dbReference type="Gene3D" id="3.20.20.150">
    <property type="entry name" value="Divalent-metal-dependent TIM barrel enzymes"/>
    <property type="match status" value="1"/>
</dbReference>
<accession>M0LWQ2</accession>
<dbReference type="PANTHER" id="PTHR12110">
    <property type="entry name" value="HYDROXYPYRUVATE ISOMERASE"/>
    <property type="match status" value="1"/>
</dbReference>
<evidence type="ECO:0000259" key="1">
    <source>
        <dbReference type="Pfam" id="PF01261"/>
    </source>
</evidence>
<protein>
    <recommendedName>
        <fullName evidence="1">Xylose isomerase-like TIM barrel domain-containing protein</fullName>
    </recommendedName>
</protein>
<feature type="domain" description="Xylose isomerase-like TIM barrel" evidence="1">
    <location>
        <begin position="19"/>
        <end position="251"/>
    </location>
</feature>
<dbReference type="EMBL" id="AOMB01000041">
    <property type="protein sequence ID" value="EMA36510.1"/>
    <property type="molecule type" value="Genomic_DNA"/>
</dbReference>
<comment type="caution">
    <text evidence="2">The sequence shown here is derived from an EMBL/GenBank/DDBJ whole genome shotgun (WGS) entry which is preliminary data.</text>
</comment>
<dbReference type="OrthoDB" id="372143at2157"/>
<organism evidence="2 3">
    <name type="scientific">Halococcus hamelinensis 100A6</name>
    <dbReference type="NCBI Taxonomy" id="1132509"/>
    <lineage>
        <taxon>Archaea</taxon>
        <taxon>Methanobacteriati</taxon>
        <taxon>Methanobacteriota</taxon>
        <taxon>Stenosarchaea group</taxon>
        <taxon>Halobacteria</taxon>
        <taxon>Halobacteriales</taxon>
        <taxon>Halococcaceae</taxon>
        <taxon>Halococcus</taxon>
    </lineage>
</organism>
<evidence type="ECO:0000313" key="3">
    <source>
        <dbReference type="Proteomes" id="UP000011566"/>
    </source>
</evidence>
<dbReference type="InterPro" id="IPR013022">
    <property type="entry name" value="Xyl_isomerase-like_TIM-brl"/>
</dbReference>
<dbReference type="Pfam" id="PF01261">
    <property type="entry name" value="AP_endonuc_2"/>
    <property type="match status" value="1"/>
</dbReference>
<gene>
    <name evidence="2" type="ORF">C447_14671</name>
</gene>
<dbReference type="RefSeq" id="WP_007695193.1">
    <property type="nucleotide sequence ID" value="NZ_AJRK01000014.1"/>
</dbReference>
<dbReference type="Proteomes" id="UP000011566">
    <property type="component" value="Unassembled WGS sequence"/>
</dbReference>
<dbReference type="PANTHER" id="PTHR12110:SF21">
    <property type="entry name" value="XYLOSE ISOMERASE-LIKE TIM BARREL DOMAIN-CONTAINING PROTEIN"/>
    <property type="match status" value="1"/>
</dbReference>
<dbReference type="PATRIC" id="fig|1132509.6.peg.3417"/>
<proteinExistence type="predicted"/>
<dbReference type="InterPro" id="IPR036237">
    <property type="entry name" value="Xyl_isomerase-like_sf"/>
</dbReference>
<dbReference type="eggNOG" id="arCOG01895">
    <property type="taxonomic scope" value="Archaea"/>
</dbReference>
<name>M0LWQ2_9EURY</name>
<dbReference type="SUPFAM" id="SSF51658">
    <property type="entry name" value="Xylose isomerase-like"/>
    <property type="match status" value="1"/>
</dbReference>
<sequence>MAVRRGFVTQVGMGYEEAFARADEYGLDFVELMMDGAHERTRLDPEAVRESATDHDLDLLVHLPFALDIASPFEHVREGALRELLAAIETAVDCGAEKGVVHASTSAWSAAWDPQELRPNLFETVRELDEFARSHDFAVCVENVPGDFLPAGSFPDLFEATEARMTLDTGHARMNGLGSGEMADLLTTHGDRVSHIHLNDTRKPADEHLPFGSGTIDFERVLEPLSEGWAGTLSLEAFTTEWSYIETSVDHLDALLA</sequence>
<dbReference type="InterPro" id="IPR050312">
    <property type="entry name" value="IolE/XylAMocC-like"/>
</dbReference>
<dbReference type="AlphaFoldDB" id="M0LWQ2"/>
<keyword evidence="3" id="KW-1185">Reference proteome</keyword>